<feature type="domain" description="Glycosyl transferase family 1" evidence="1">
    <location>
        <begin position="204"/>
        <end position="276"/>
    </location>
</feature>
<name>A0ABY5LJK3_9VIBR</name>
<dbReference type="Proteomes" id="UP001058602">
    <property type="component" value="Chromosome 2"/>
</dbReference>
<dbReference type="Pfam" id="PF00534">
    <property type="entry name" value="Glycos_transf_1"/>
    <property type="match status" value="1"/>
</dbReference>
<evidence type="ECO:0000313" key="2">
    <source>
        <dbReference type="EMBL" id="UUM32259.1"/>
    </source>
</evidence>
<evidence type="ECO:0000313" key="3">
    <source>
        <dbReference type="Proteomes" id="UP001058602"/>
    </source>
</evidence>
<dbReference type="Gene3D" id="3.40.50.2000">
    <property type="entry name" value="Glycogen Phosphorylase B"/>
    <property type="match status" value="1"/>
</dbReference>
<sequence length="343" mass="38812">MNRNQVKKSLEDTHIAIISGNSLGLENDSLVLQSALEKAYPNLESNLILGKESLLKKSISILKLILKRFYGKELVFIHMEEVQSKLVWAAQKNYLIPNQDWFRSHTEKATLNNDKIILLCKTLDAIRAFSDIKDRTHYLGFTSLDRHQSNVEKSFDKYLHLAGKSEKKGTLSVINAWKKHPEWPTLTLQTTVPSYIESAQGVPNIHLITTNQSGQELLKLMNSHGIHLCVSEMEGFGHYIVEALSTGAIVVSTDGAPMNELVTPSSGYLVNCVETEQQYRARGFTINEPEFEKVIHSIIDMTYDGLLTMSAQSRQRYLEITSNFEGNVQDYFAKNVLPHSTRK</sequence>
<dbReference type="GO" id="GO:0016757">
    <property type="term" value="F:glycosyltransferase activity"/>
    <property type="evidence" value="ECO:0007669"/>
    <property type="project" value="UniProtKB-KW"/>
</dbReference>
<protein>
    <submittedName>
        <fullName evidence="2">Glycosyltransferase</fullName>
        <ecNumber evidence="2">2.4.-.-</ecNumber>
    </submittedName>
</protein>
<keyword evidence="2" id="KW-0328">Glycosyltransferase</keyword>
<dbReference type="SUPFAM" id="SSF53756">
    <property type="entry name" value="UDP-Glycosyltransferase/glycogen phosphorylase"/>
    <property type="match status" value="1"/>
</dbReference>
<proteinExistence type="predicted"/>
<organism evidence="2 3">
    <name type="scientific">Vibrio japonicus</name>
    <dbReference type="NCBI Taxonomy" id="1824638"/>
    <lineage>
        <taxon>Bacteria</taxon>
        <taxon>Pseudomonadati</taxon>
        <taxon>Pseudomonadota</taxon>
        <taxon>Gammaproteobacteria</taxon>
        <taxon>Vibrionales</taxon>
        <taxon>Vibrionaceae</taxon>
        <taxon>Vibrio</taxon>
    </lineage>
</organism>
<evidence type="ECO:0000259" key="1">
    <source>
        <dbReference type="Pfam" id="PF00534"/>
    </source>
</evidence>
<dbReference type="RefSeq" id="WP_257085921.1">
    <property type="nucleotide sequence ID" value="NZ_CP102097.1"/>
</dbReference>
<keyword evidence="2" id="KW-0808">Transferase</keyword>
<accession>A0ABY5LJK3</accession>
<keyword evidence="3" id="KW-1185">Reference proteome</keyword>
<dbReference type="InterPro" id="IPR001296">
    <property type="entry name" value="Glyco_trans_1"/>
</dbReference>
<dbReference type="EMBL" id="CP102097">
    <property type="protein sequence ID" value="UUM32259.1"/>
    <property type="molecule type" value="Genomic_DNA"/>
</dbReference>
<gene>
    <name evidence="2" type="ORF">NP165_18420</name>
</gene>
<reference evidence="2" key="1">
    <citation type="submission" date="2022-07" db="EMBL/GenBank/DDBJ databases">
        <title>Complete genome of Vibrio japonicus strain JCM 31412T and phylogenomic assessment of the Nereis clade of the genus Vibrio.</title>
        <authorList>
            <person name="Shlafstein M.D."/>
            <person name="Emsley S.A."/>
            <person name="Ushijima B."/>
            <person name="Videau P."/>
            <person name="Saw J.H."/>
        </authorList>
    </citation>
    <scope>NUCLEOTIDE SEQUENCE</scope>
    <source>
        <strain evidence="2">JCM 31412</strain>
    </source>
</reference>
<dbReference type="EC" id="2.4.-.-" evidence="2"/>